<protein>
    <submittedName>
        <fullName evidence="1">Uncharacterized protein</fullName>
    </submittedName>
</protein>
<evidence type="ECO:0000313" key="1">
    <source>
        <dbReference type="EMBL" id="GIY94753.1"/>
    </source>
</evidence>
<organism evidence="1 2">
    <name type="scientific">Caerostris extrusa</name>
    <name type="common">Bark spider</name>
    <name type="synonym">Caerostris bankana</name>
    <dbReference type="NCBI Taxonomy" id="172846"/>
    <lineage>
        <taxon>Eukaryota</taxon>
        <taxon>Metazoa</taxon>
        <taxon>Ecdysozoa</taxon>
        <taxon>Arthropoda</taxon>
        <taxon>Chelicerata</taxon>
        <taxon>Arachnida</taxon>
        <taxon>Araneae</taxon>
        <taxon>Araneomorphae</taxon>
        <taxon>Entelegynae</taxon>
        <taxon>Araneoidea</taxon>
        <taxon>Araneidae</taxon>
        <taxon>Caerostris</taxon>
    </lineage>
</organism>
<dbReference type="AlphaFoldDB" id="A0AAV4XJD7"/>
<gene>
    <name evidence="1" type="ORF">CEXT_140421</name>
</gene>
<comment type="caution">
    <text evidence="1">The sequence shown here is derived from an EMBL/GenBank/DDBJ whole genome shotgun (WGS) entry which is preliminary data.</text>
</comment>
<evidence type="ECO:0000313" key="2">
    <source>
        <dbReference type="Proteomes" id="UP001054945"/>
    </source>
</evidence>
<keyword evidence="2" id="KW-1185">Reference proteome</keyword>
<name>A0AAV4XJD7_CAEEX</name>
<accession>A0AAV4XJD7</accession>
<dbReference type="Proteomes" id="UP001054945">
    <property type="component" value="Unassembled WGS sequence"/>
</dbReference>
<dbReference type="EMBL" id="BPLR01000423">
    <property type="protein sequence ID" value="GIY94753.1"/>
    <property type="molecule type" value="Genomic_DNA"/>
</dbReference>
<proteinExistence type="predicted"/>
<sequence>MEYLSFKVFGEEDCSGSKMAPEDSNPILCPIMDENNPSLVERFSSKKMSGDSPPKAICVFFTFPNRVTSPPFSVGKTKWRK</sequence>
<reference evidence="1 2" key="1">
    <citation type="submission" date="2021-06" db="EMBL/GenBank/DDBJ databases">
        <title>Caerostris extrusa draft genome.</title>
        <authorList>
            <person name="Kono N."/>
            <person name="Arakawa K."/>
        </authorList>
    </citation>
    <scope>NUCLEOTIDE SEQUENCE [LARGE SCALE GENOMIC DNA]</scope>
</reference>